<dbReference type="EMBL" id="MU857717">
    <property type="protein sequence ID" value="KAK4244966.1"/>
    <property type="molecule type" value="Genomic_DNA"/>
</dbReference>
<keyword evidence="3 8" id="KW-0689">Ribosomal protein</keyword>
<dbReference type="Pfam" id="PF05046">
    <property type="entry name" value="Img2"/>
    <property type="match status" value="1"/>
</dbReference>
<dbReference type="Proteomes" id="UP001303647">
    <property type="component" value="Unassembled WGS sequence"/>
</dbReference>
<reference evidence="8" key="1">
    <citation type="journal article" date="2023" name="Mol. Phylogenet. Evol.">
        <title>Genome-scale phylogeny and comparative genomics of the fungal order Sordariales.</title>
        <authorList>
            <person name="Hensen N."/>
            <person name="Bonometti L."/>
            <person name="Westerberg I."/>
            <person name="Brannstrom I.O."/>
            <person name="Guillou S."/>
            <person name="Cros-Aarteil S."/>
            <person name="Calhoun S."/>
            <person name="Haridas S."/>
            <person name="Kuo A."/>
            <person name="Mondo S."/>
            <person name="Pangilinan J."/>
            <person name="Riley R."/>
            <person name="LaButti K."/>
            <person name="Andreopoulos B."/>
            <person name="Lipzen A."/>
            <person name="Chen C."/>
            <person name="Yan M."/>
            <person name="Daum C."/>
            <person name="Ng V."/>
            <person name="Clum A."/>
            <person name="Steindorff A."/>
            <person name="Ohm R.A."/>
            <person name="Martin F."/>
            <person name="Silar P."/>
            <person name="Natvig D.O."/>
            <person name="Lalanne C."/>
            <person name="Gautier V."/>
            <person name="Ament-Velasquez S.L."/>
            <person name="Kruys A."/>
            <person name="Hutchinson M.I."/>
            <person name="Powell A.J."/>
            <person name="Barry K."/>
            <person name="Miller A.N."/>
            <person name="Grigoriev I.V."/>
            <person name="Debuchy R."/>
            <person name="Gladieux P."/>
            <person name="Hiltunen Thoren M."/>
            <person name="Johannesson H."/>
        </authorList>
    </citation>
    <scope>NUCLEOTIDE SEQUENCE</scope>
    <source>
        <strain evidence="8">CBS 359.72</strain>
    </source>
</reference>
<feature type="region of interest" description="Disordered" evidence="7">
    <location>
        <begin position="26"/>
        <end position="77"/>
    </location>
</feature>
<evidence type="ECO:0000313" key="8">
    <source>
        <dbReference type="EMBL" id="KAK4244966.1"/>
    </source>
</evidence>
<proteinExistence type="inferred from homology"/>
<keyword evidence="5" id="KW-0687">Ribonucleoprotein</keyword>
<accession>A0AAN7HCQ7</accession>
<feature type="compositionally biased region" description="Low complexity" evidence="7">
    <location>
        <begin position="30"/>
        <end position="68"/>
    </location>
</feature>
<evidence type="ECO:0000256" key="5">
    <source>
        <dbReference type="ARBA" id="ARBA00023274"/>
    </source>
</evidence>
<keyword evidence="4" id="KW-0496">Mitochondrion</keyword>
<dbReference type="GO" id="GO:0003735">
    <property type="term" value="F:structural constituent of ribosome"/>
    <property type="evidence" value="ECO:0007669"/>
    <property type="project" value="InterPro"/>
</dbReference>
<organism evidence="8 9">
    <name type="scientific">Corynascus novoguineensis</name>
    <dbReference type="NCBI Taxonomy" id="1126955"/>
    <lineage>
        <taxon>Eukaryota</taxon>
        <taxon>Fungi</taxon>
        <taxon>Dikarya</taxon>
        <taxon>Ascomycota</taxon>
        <taxon>Pezizomycotina</taxon>
        <taxon>Sordariomycetes</taxon>
        <taxon>Sordariomycetidae</taxon>
        <taxon>Sordariales</taxon>
        <taxon>Chaetomiaceae</taxon>
        <taxon>Corynascus</taxon>
    </lineage>
</organism>
<comment type="caution">
    <text evidence="8">The sequence shown here is derived from an EMBL/GenBank/DDBJ whole genome shotgun (WGS) entry which is preliminary data.</text>
</comment>
<evidence type="ECO:0000256" key="3">
    <source>
        <dbReference type="ARBA" id="ARBA00022980"/>
    </source>
</evidence>
<dbReference type="Gene3D" id="3.30.780.10">
    <property type="entry name" value="SUI1-like domain"/>
    <property type="match status" value="1"/>
</dbReference>
<name>A0AAN7HCQ7_9PEZI</name>
<dbReference type="PANTHER" id="PTHR13477">
    <property type="entry name" value="MITOCHONDRIAL 39S RIBOSOMAL PROTEIN L49"/>
    <property type="match status" value="1"/>
</dbReference>
<dbReference type="PANTHER" id="PTHR13477:SF0">
    <property type="entry name" value="LARGE RIBOSOMAL SUBUNIT PROTEIN ML49"/>
    <property type="match status" value="1"/>
</dbReference>
<dbReference type="AlphaFoldDB" id="A0AAN7HCQ7"/>
<evidence type="ECO:0000313" key="9">
    <source>
        <dbReference type="Proteomes" id="UP001303647"/>
    </source>
</evidence>
<gene>
    <name evidence="8" type="ORF">C7999DRAFT_16817</name>
</gene>
<keyword evidence="9" id="KW-1185">Reference proteome</keyword>
<evidence type="ECO:0000256" key="6">
    <source>
        <dbReference type="ARBA" id="ARBA00035191"/>
    </source>
</evidence>
<evidence type="ECO:0000256" key="1">
    <source>
        <dbReference type="ARBA" id="ARBA00004173"/>
    </source>
</evidence>
<comment type="similarity">
    <text evidence="2">Belongs to the mitochondrion-specific ribosomal protein mL49 family.</text>
</comment>
<dbReference type="GO" id="GO:0006412">
    <property type="term" value="P:translation"/>
    <property type="evidence" value="ECO:0007669"/>
    <property type="project" value="InterPro"/>
</dbReference>
<protein>
    <recommendedName>
        <fullName evidence="6">Large ribosomal subunit protein mL49</fullName>
    </recommendedName>
</protein>
<evidence type="ECO:0000256" key="2">
    <source>
        <dbReference type="ARBA" id="ARBA00005677"/>
    </source>
</evidence>
<dbReference type="InterPro" id="IPR007740">
    <property type="entry name" value="Ribosomal_mL49"/>
</dbReference>
<sequence length="155" mass="16729">MLRPITLLRARAAPPRLVLTQFVPSTPPLARTYSTPSATTTTTTGATTVSNIPPTSSSASQESTSSSPDPAPKPYYVRRTPSNQLAVYHLAKRGGNKKLTTIKKVEGDRARFRLALAQGLGLQEKGVVVNNLTGHVIIPGHRKEEVTGWLEKQGF</sequence>
<comment type="subcellular location">
    <subcellularLocation>
        <location evidence="1">Mitochondrion</location>
    </subcellularLocation>
</comment>
<evidence type="ECO:0000256" key="7">
    <source>
        <dbReference type="SAM" id="MobiDB-lite"/>
    </source>
</evidence>
<reference evidence="8" key="2">
    <citation type="submission" date="2023-05" db="EMBL/GenBank/DDBJ databases">
        <authorList>
            <consortium name="Lawrence Berkeley National Laboratory"/>
            <person name="Steindorff A."/>
            <person name="Hensen N."/>
            <person name="Bonometti L."/>
            <person name="Westerberg I."/>
            <person name="Brannstrom I.O."/>
            <person name="Guillou S."/>
            <person name="Cros-Aarteil S."/>
            <person name="Calhoun S."/>
            <person name="Haridas S."/>
            <person name="Kuo A."/>
            <person name="Mondo S."/>
            <person name="Pangilinan J."/>
            <person name="Riley R."/>
            <person name="Labutti K."/>
            <person name="Andreopoulos B."/>
            <person name="Lipzen A."/>
            <person name="Chen C."/>
            <person name="Yanf M."/>
            <person name="Daum C."/>
            <person name="Ng V."/>
            <person name="Clum A."/>
            <person name="Ohm R."/>
            <person name="Martin F."/>
            <person name="Silar P."/>
            <person name="Natvig D."/>
            <person name="Lalanne C."/>
            <person name="Gautier V."/>
            <person name="Ament-Velasquez S.L."/>
            <person name="Kruys A."/>
            <person name="Hutchinson M.I."/>
            <person name="Powell A.J."/>
            <person name="Barry K."/>
            <person name="Miller A.N."/>
            <person name="Grigoriev I.V."/>
            <person name="Debuchy R."/>
            <person name="Gladieux P."/>
            <person name="Thoren M.H."/>
            <person name="Johannesson H."/>
        </authorList>
    </citation>
    <scope>NUCLEOTIDE SEQUENCE</scope>
    <source>
        <strain evidence="8">CBS 359.72</strain>
    </source>
</reference>
<dbReference type="GO" id="GO:0005762">
    <property type="term" value="C:mitochondrial large ribosomal subunit"/>
    <property type="evidence" value="ECO:0007669"/>
    <property type="project" value="TreeGrafter"/>
</dbReference>
<evidence type="ECO:0000256" key="4">
    <source>
        <dbReference type="ARBA" id="ARBA00023128"/>
    </source>
</evidence>